<dbReference type="PANTHER" id="PTHR42938">
    <property type="entry name" value="FORMATE DEHYDROGENASE 1"/>
    <property type="match status" value="1"/>
</dbReference>
<dbReference type="PANTHER" id="PTHR42938:SF47">
    <property type="entry name" value="HYDROXYPYRUVATE REDUCTASE"/>
    <property type="match status" value="1"/>
</dbReference>
<comment type="catalytic activity">
    <reaction evidence="6">
        <text>(2R)-3-phosphoglycerate + NAD(+) = 3-phosphooxypyruvate + NADH + H(+)</text>
        <dbReference type="Rhea" id="RHEA:12641"/>
        <dbReference type="ChEBI" id="CHEBI:15378"/>
        <dbReference type="ChEBI" id="CHEBI:18110"/>
        <dbReference type="ChEBI" id="CHEBI:57540"/>
        <dbReference type="ChEBI" id="CHEBI:57945"/>
        <dbReference type="ChEBI" id="CHEBI:58272"/>
        <dbReference type="EC" id="1.1.1.95"/>
    </reaction>
</comment>
<dbReference type="GO" id="GO:0006564">
    <property type="term" value="P:L-serine biosynthetic process"/>
    <property type="evidence" value="ECO:0007669"/>
    <property type="project" value="InterPro"/>
</dbReference>
<dbReference type="Gene3D" id="3.30.1330.90">
    <property type="entry name" value="D-3-phosphoglycerate dehydrogenase, domain 3"/>
    <property type="match status" value="1"/>
</dbReference>
<evidence type="ECO:0000313" key="8">
    <source>
        <dbReference type="EMBL" id="CAB4679713.1"/>
    </source>
</evidence>
<dbReference type="UniPathway" id="UPA00135">
    <property type="reaction ID" value="UER00196"/>
</dbReference>
<name>A0A6J6N577_9ZZZZ</name>
<dbReference type="InterPro" id="IPR006236">
    <property type="entry name" value="PGDH"/>
</dbReference>
<comment type="pathway">
    <text evidence="1">Amino-acid biosynthesis; L-serine biosynthesis; L-serine from 3-phospho-D-glycerate: step 1/3.</text>
</comment>
<dbReference type="EMBL" id="CAEZWV010000032">
    <property type="protein sequence ID" value="CAB4679713.1"/>
    <property type="molecule type" value="Genomic_DNA"/>
</dbReference>
<dbReference type="SUPFAM" id="SSF51735">
    <property type="entry name" value="NAD(P)-binding Rossmann-fold domains"/>
    <property type="match status" value="1"/>
</dbReference>
<dbReference type="InterPro" id="IPR029009">
    <property type="entry name" value="ASB_dom_sf"/>
</dbReference>
<dbReference type="Pfam" id="PF01842">
    <property type="entry name" value="ACT"/>
    <property type="match status" value="1"/>
</dbReference>
<dbReference type="EC" id="1.1.1.95" evidence="3"/>
<dbReference type="InterPro" id="IPR006140">
    <property type="entry name" value="D-isomer_DH_NAD-bd"/>
</dbReference>
<dbReference type="Pfam" id="PF19304">
    <property type="entry name" value="PGDH_inter"/>
    <property type="match status" value="1"/>
</dbReference>
<evidence type="ECO:0000256" key="3">
    <source>
        <dbReference type="ARBA" id="ARBA00013143"/>
    </source>
</evidence>
<dbReference type="InterPro" id="IPR006139">
    <property type="entry name" value="D-isomer_2_OHA_DH_cat_dom"/>
</dbReference>
<keyword evidence="5" id="KW-0520">NAD</keyword>
<evidence type="ECO:0000256" key="5">
    <source>
        <dbReference type="ARBA" id="ARBA00023027"/>
    </source>
</evidence>
<comment type="similarity">
    <text evidence="2">Belongs to the D-isomer specific 2-hydroxyacid dehydrogenase family.</text>
</comment>
<dbReference type="InterPro" id="IPR036291">
    <property type="entry name" value="NAD(P)-bd_dom_sf"/>
</dbReference>
<evidence type="ECO:0000256" key="6">
    <source>
        <dbReference type="ARBA" id="ARBA00048731"/>
    </source>
</evidence>
<dbReference type="InterPro" id="IPR045626">
    <property type="entry name" value="PGDH_ASB_dom"/>
</dbReference>
<sequence length="524" mass="55615">MAKILVSEELAEGGLNKLRDAGHEVDVQTGLSPEQLHSAIKGAQALIVRSATQVDDALLAAADSLMVVGRAGVGLDNVDVESATRRGVMVANAPESNIVSAAEHTMAMLLAVARNVPQAHSALKDGRWERSKWEGVELFDKTFGVVGLGRIGKLVAQRAAAFGMRIVAFDPFVSDERARAMNIEMLDLDTLVQRSDFITVHLPKNKETINLFNKEMFKKAKPSLRIINVARGGIINEADLAEAVKTGVIAGAALDVFDKEPTTESPLFDVPGIVVTPHLGASTTEAQDRAGLDIADQILLALAGDFVPYAVNISAADANETLKPYLPLAERLGRLFSSAAETDVAELEIIATGEIAGYDTRILTLSALKGFFSARHADAVTYVNAPQIAEGQKVAVKETNVSAASANSDYVNLITLRAGSHSIAATLVGPRRQPHIVMVDDHLTDVPPSDHMLVVRNDDRPGVIGLVGTLLGAHNVNIADMDVGRAIKPGTALMVIATTAEVTETVLAELRAQPGIIEVSKLRG</sequence>
<dbReference type="FunFam" id="3.40.50.720:FF:000021">
    <property type="entry name" value="D-3-phosphoglycerate dehydrogenase"/>
    <property type="match status" value="1"/>
</dbReference>
<feature type="domain" description="ACT" evidence="7">
    <location>
        <begin position="452"/>
        <end position="524"/>
    </location>
</feature>
<reference evidence="8" key="1">
    <citation type="submission" date="2020-05" db="EMBL/GenBank/DDBJ databases">
        <authorList>
            <person name="Chiriac C."/>
            <person name="Salcher M."/>
            <person name="Ghai R."/>
            <person name="Kavagutti S V."/>
        </authorList>
    </citation>
    <scope>NUCLEOTIDE SEQUENCE</scope>
</reference>
<evidence type="ECO:0000256" key="4">
    <source>
        <dbReference type="ARBA" id="ARBA00023002"/>
    </source>
</evidence>
<protein>
    <recommendedName>
        <fullName evidence="3">phosphoglycerate dehydrogenase</fullName>
        <ecNumber evidence="3">1.1.1.95</ecNumber>
    </recommendedName>
</protein>
<dbReference type="CDD" id="cd04902">
    <property type="entry name" value="ACT_3PGDH-xct"/>
    <property type="match status" value="1"/>
</dbReference>
<dbReference type="PROSITE" id="PS51671">
    <property type="entry name" value="ACT"/>
    <property type="match status" value="1"/>
</dbReference>
<evidence type="ECO:0000256" key="2">
    <source>
        <dbReference type="ARBA" id="ARBA00005854"/>
    </source>
</evidence>
<dbReference type="SUPFAM" id="SSF52283">
    <property type="entry name" value="Formate/glycerate dehydrogenase catalytic domain-like"/>
    <property type="match status" value="1"/>
</dbReference>
<dbReference type="Pfam" id="PF02826">
    <property type="entry name" value="2-Hacid_dh_C"/>
    <property type="match status" value="1"/>
</dbReference>
<dbReference type="SUPFAM" id="SSF55021">
    <property type="entry name" value="ACT-like"/>
    <property type="match status" value="1"/>
</dbReference>
<dbReference type="Gene3D" id="3.30.70.260">
    <property type="match status" value="1"/>
</dbReference>
<dbReference type="AlphaFoldDB" id="A0A6J6N577"/>
<gene>
    <name evidence="8" type="ORF">UFOPK2295_01336</name>
</gene>
<dbReference type="SUPFAM" id="SSF143548">
    <property type="entry name" value="Serine metabolism enzymes domain"/>
    <property type="match status" value="1"/>
</dbReference>
<dbReference type="NCBIfam" id="TIGR01327">
    <property type="entry name" value="PGDH"/>
    <property type="match status" value="1"/>
</dbReference>
<dbReference type="Pfam" id="PF00389">
    <property type="entry name" value="2-Hacid_dh"/>
    <property type="match status" value="1"/>
</dbReference>
<keyword evidence="4" id="KW-0560">Oxidoreductase</keyword>
<dbReference type="InterPro" id="IPR045865">
    <property type="entry name" value="ACT-like_dom_sf"/>
</dbReference>
<dbReference type="CDD" id="cd12173">
    <property type="entry name" value="PGDH_4"/>
    <property type="match status" value="1"/>
</dbReference>
<dbReference type="GO" id="GO:0004617">
    <property type="term" value="F:phosphoglycerate dehydrogenase activity"/>
    <property type="evidence" value="ECO:0007669"/>
    <property type="project" value="UniProtKB-EC"/>
</dbReference>
<dbReference type="GO" id="GO:0051287">
    <property type="term" value="F:NAD binding"/>
    <property type="evidence" value="ECO:0007669"/>
    <property type="project" value="InterPro"/>
</dbReference>
<dbReference type="Gene3D" id="3.40.50.720">
    <property type="entry name" value="NAD(P)-binding Rossmann-like Domain"/>
    <property type="match status" value="2"/>
</dbReference>
<dbReference type="InterPro" id="IPR002912">
    <property type="entry name" value="ACT_dom"/>
</dbReference>
<dbReference type="PROSITE" id="PS00671">
    <property type="entry name" value="D_2_HYDROXYACID_DH_3"/>
    <property type="match status" value="1"/>
</dbReference>
<evidence type="ECO:0000259" key="7">
    <source>
        <dbReference type="PROSITE" id="PS51671"/>
    </source>
</evidence>
<accession>A0A6J6N577</accession>
<evidence type="ECO:0000256" key="1">
    <source>
        <dbReference type="ARBA" id="ARBA00005216"/>
    </source>
</evidence>
<dbReference type="PROSITE" id="PS00670">
    <property type="entry name" value="D_2_HYDROXYACID_DH_2"/>
    <property type="match status" value="1"/>
</dbReference>
<dbReference type="FunFam" id="3.30.70.260:FF:000008">
    <property type="entry name" value="D-3-phosphoglycerate dehydrogenase, chloroplastic"/>
    <property type="match status" value="1"/>
</dbReference>
<proteinExistence type="inferred from homology"/>
<organism evidence="8">
    <name type="scientific">freshwater metagenome</name>
    <dbReference type="NCBI Taxonomy" id="449393"/>
    <lineage>
        <taxon>unclassified sequences</taxon>
        <taxon>metagenomes</taxon>
        <taxon>ecological metagenomes</taxon>
    </lineage>
</organism>
<dbReference type="InterPro" id="IPR029753">
    <property type="entry name" value="D-isomer_DH_CS"/>
</dbReference>